<dbReference type="EC" id="5.3.2.-" evidence="5"/>
<dbReference type="CDD" id="cd00491">
    <property type="entry name" value="4Oxalocrotonate_Tautomerase"/>
    <property type="match status" value="1"/>
</dbReference>
<dbReference type="AlphaFoldDB" id="A0A484SJ29"/>
<feature type="domain" description="4-oxalocrotonate tautomerase-like" evidence="3">
    <location>
        <begin position="2"/>
        <end position="59"/>
    </location>
</feature>
<dbReference type="NCBIfam" id="TIGR00013">
    <property type="entry name" value="taut"/>
    <property type="match status" value="1"/>
</dbReference>
<dbReference type="EMBL" id="CAADIA010000006">
    <property type="protein sequence ID" value="VFR32444.1"/>
    <property type="molecule type" value="Genomic_DNA"/>
</dbReference>
<reference evidence="5" key="1">
    <citation type="submission" date="2019-03" db="EMBL/GenBank/DDBJ databases">
        <authorList>
            <person name="Danneels B."/>
        </authorList>
    </citation>
    <scope>NUCLEOTIDE SEQUENCE</scope>
</reference>
<accession>A0A484SJ29</accession>
<evidence type="ECO:0000313" key="4">
    <source>
        <dbReference type="EMBL" id="VFR32444.1"/>
    </source>
</evidence>
<evidence type="ECO:0000313" key="5">
    <source>
        <dbReference type="EMBL" id="VFR61289.1"/>
    </source>
</evidence>
<dbReference type="PANTHER" id="PTHR35530">
    <property type="entry name" value="TAUTOMERASE-RELATED"/>
    <property type="match status" value="1"/>
</dbReference>
<dbReference type="GO" id="GO:0016853">
    <property type="term" value="F:isomerase activity"/>
    <property type="evidence" value="ECO:0007669"/>
    <property type="project" value="UniProtKB-KW"/>
</dbReference>
<dbReference type="InterPro" id="IPR014347">
    <property type="entry name" value="Tautomerase/MIF_sf"/>
</dbReference>
<evidence type="ECO:0000256" key="1">
    <source>
        <dbReference type="ARBA" id="ARBA00006723"/>
    </source>
</evidence>
<dbReference type="NCBIfam" id="NF002524">
    <property type="entry name" value="PRK01964.1"/>
    <property type="match status" value="1"/>
</dbReference>
<keyword evidence="2 5" id="KW-0413">Isomerase</keyword>
<dbReference type="InterPro" id="IPR018191">
    <property type="entry name" value="4-OT"/>
</dbReference>
<comment type="similarity">
    <text evidence="1">Belongs to the 4-oxalocrotonate tautomerase family.</text>
</comment>
<name>A0A484SJ29_9ZZZZ</name>
<gene>
    <name evidence="4" type="ORF">ANK1_4166</name>
    <name evidence="5" type="ORF">ANK2_4167</name>
</gene>
<proteinExistence type="inferred from homology"/>
<evidence type="ECO:0000256" key="2">
    <source>
        <dbReference type="ARBA" id="ARBA00023235"/>
    </source>
</evidence>
<dbReference type="SUPFAM" id="SSF55331">
    <property type="entry name" value="Tautomerase/MIF"/>
    <property type="match status" value="1"/>
</dbReference>
<sequence>MPLIQVTLIEGRPDEAKAELLKGLTQAAVEALGAPRESIRVILQEVPAAHWGVGGVSKAVQQEQKKNG</sequence>
<organism evidence="5">
    <name type="scientific">plant metagenome</name>
    <dbReference type="NCBI Taxonomy" id="1297885"/>
    <lineage>
        <taxon>unclassified sequences</taxon>
        <taxon>metagenomes</taxon>
        <taxon>organismal metagenomes</taxon>
    </lineage>
</organism>
<dbReference type="PANTHER" id="PTHR35530:SF1">
    <property type="entry name" value="2-HYDROXYMUCONATE TAUTOMERASE"/>
    <property type="match status" value="1"/>
</dbReference>
<dbReference type="EMBL" id="CAADIF010000005">
    <property type="protein sequence ID" value="VFR61289.1"/>
    <property type="molecule type" value="Genomic_DNA"/>
</dbReference>
<dbReference type="NCBIfam" id="NF002571">
    <property type="entry name" value="PRK02220.1"/>
    <property type="match status" value="1"/>
</dbReference>
<dbReference type="InterPro" id="IPR004370">
    <property type="entry name" value="4-OT-like_dom"/>
</dbReference>
<dbReference type="Pfam" id="PF01361">
    <property type="entry name" value="Tautomerase"/>
    <property type="match status" value="1"/>
</dbReference>
<evidence type="ECO:0000259" key="3">
    <source>
        <dbReference type="Pfam" id="PF01361"/>
    </source>
</evidence>
<dbReference type="Gene3D" id="3.30.429.10">
    <property type="entry name" value="Macrophage Migration Inhibitory Factor"/>
    <property type="match status" value="1"/>
</dbReference>
<protein>
    <submittedName>
        <fullName evidence="5">4-oxalocrotonate tautomerase</fullName>
        <ecNumber evidence="5">5.3.2.-</ecNumber>
    </submittedName>
</protein>